<protein>
    <submittedName>
        <fullName evidence="3">Peptidoglycan-binding domain-containing protein</fullName>
    </submittedName>
</protein>
<evidence type="ECO:0000313" key="3">
    <source>
        <dbReference type="EMBL" id="MDY8107724.1"/>
    </source>
</evidence>
<reference evidence="3 4" key="1">
    <citation type="submission" date="2023-12" db="EMBL/GenBank/DDBJ databases">
        <title>Description of Novel Strain Fulvimarina sp. 2208YS6-2-32 isolated from Uroteuthis (Photololigo) edulis.</title>
        <authorList>
            <person name="Park J.-S."/>
        </authorList>
    </citation>
    <scope>NUCLEOTIDE SEQUENCE [LARGE SCALE GENOMIC DNA]</scope>
    <source>
        <strain evidence="3 4">2208YS6-2-32</strain>
    </source>
</reference>
<keyword evidence="1" id="KW-1133">Transmembrane helix</keyword>
<proteinExistence type="predicted"/>
<dbReference type="Gene3D" id="1.10.101.10">
    <property type="entry name" value="PGBD-like superfamily/PGBD"/>
    <property type="match status" value="2"/>
</dbReference>
<accession>A0ABU5HYQ2</accession>
<keyword evidence="1" id="KW-0812">Transmembrane</keyword>
<dbReference type="InterPro" id="IPR036366">
    <property type="entry name" value="PGBDSf"/>
</dbReference>
<dbReference type="EMBL" id="JAXLPB010000001">
    <property type="protein sequence ID" value="MDY8107724.1"/>
    <property type="molecule type" value="Genomic_DNA"/>
</dbReference>
<evidence type="ECO:0000256" key="1">
    <source>
        <dbReference type="SAM" id="Phobius"/>
    </source>
</evidence>
<evidence type="ECO:0000259" key="2">
    <source>
        <dbReference type="Pfam" id="PF01471"/>
    </source>
</evidence>
<name>A0ABU5HYQ2_9HYPH</name>
<dbReference type="Pfam" id="PF01471">
    <property type="entry name" value="PG_binding_1"/>
    <property type="match status" value="2"/>
</dbReference>
<evidence type="ECO:0000313" key="4">
    <source>
        <dbReference type="Proteomes" id="UP001294412"/>
    </source>
</evidence>
<dbReference type="Proteomes" id="UP001294412">
    <property type="component" value="Unassembled WGS sequence"/>
</dbReference>
<dbReference type="RefSeq" id="WP_322184991.1">
    <property type="nucleotide sequence ID" value="NZ_JAXLPB010000001.1"/>
</dbReference>
<sequence>MQRSAGRLEIPRRVCVNAGLAAGSLLKRGAGQLRRNPAISLGTAAFGAFFVWVAGNALFAQHEAHPAPLVMTRGTIDPSLDVAATGSTFDPLLQSLQSGLARTGHYRKTIDGRFGPGTRAAIERFQRENGLTVDGRPTPELLTRVRQVADLGAPSPSRKPVEWTDTEERELSATAADGRGDRVLQTPDSLSSIIELSEVETLSQAELVRKIQTGLNAISTETIVSDGIAGQQTIMAIKEFEKVEGLDVTGRPDEALLKELIRVGAFAG</sequence>
<feature type="domain" description="Peptidoglycan binding-like" evidence="2">
    <location>
        <begin position="93"/>
        <end position="143"/>
    </location>
</feature>
<comment type="caution">
    <text evidence="3">The sequence shown here is derived from an EMBL/GenBank/DDBJ whole genome shotgun (WGS) entry which is preliminary data.</text>
</comment>
<gene>
    <name evidence="3" type="ORF">U0C82_00995</name>
</gene>
<feature type="domain" description="Peptidoglycan binding-like" evidence="2">
    <location>
        <begin position="205"/>
        <end position="259"/>
    </location>
</feature>
<keyword evidence="4" id="KW-1185">Reference proteome</keyword>
<dbReference type="InterPro" id="IPR036365">
    <property type="entry name" value="PGBD-like_sf"/>
</dbReference>
<keyword evidence="1" id="KW-0472">Membrane</keyword>
<organism evidence="3 4">
    <name type="scientific">Fulvimarina uroteuthidis</name>
    <dbReference type="NCBI Taxonomy" id="3098149"/>
    <lineage>
        <taxon>Bacteria</taxon>
        <taxon>Pseudomonadati</taxon>
        <taxon>Pseudomonadota</taxon>
        <taxon>Alphaproteobacteria</taxon>
        <taxon>Hyphomicrobiales</taxon>
        <taxon>Aurantimonadaceae</taxon>
        <taxon>Fulvimarina</taxon>
    </lineage>
</organism>
<dbReference type="SUPFAM" id="SSF47090">
    <property type="entry name" value="PGBD-like"/>
    <property type="match status" value="2"/>
</dbReference>
<feature type="transmembrane region" description="Helical" evidence="1">
    <location>
        <begin position="38"/>
        <end position="59"/>
    </location>
</feature>
<dbReference type="InterPro" id="IPR002477">
    <property type="entry name" value="Peptidoglycan-bd-like"/>
</dbReference>